<feature type="region of interest" description="Disordered" evidence="1">
    <location>
        <begin position="60"/>
        <end position="92"/>
    </location>
</feature>
<sequence length="92" mass="9299">MAPSSPGVACPLTTASLPTSSSQPVALPPDLRCRGKSGTLLDDEGPRGVGSTVRVLIQPSTSASASPSSLKALSETSSVYPATSQTPAFLWL</sequence>
<name>A0ABR2ECT3_9ROSI</name>
<keyword evidence="3" id="KW-1185">Reference proteome</keyword>
<evidence type="ECO:0000256" key="1">
    <source>
        <dbReference type="SAM" id="MobiDB-lite"/>
    </source>
</evidence>
<evidence type="ECO:0000313" key="3">
    <source>
        <dbReference type="Proteomes" id="UP001472677"/>
    </source>
</evidence>
<feature type="compositionally biased region" description="Polar residues" evidence="1">
    <location>
        <begin position="75"/>
        <end position="92"/>
    </location>
</feature>
<accession>A0ABR2ECT3</accession>
<protein>
    <submittedName>
        <fullName evidence="2">Uncharacterized protein</fullName>
    </submittedName>
</protein>
<feature type="compositionally biased region" description="Low complexity" evidence="1">
    <location>
        <begin position="11"/>
        <end position="22"/>
    </location>
</feature>
<comment type="caution">
    <text evidence="2">The sequence shown here is derived from an EMBL/GenBank/DDBJ whole genome shotgun (WGS) entry which is preliminary data.</text>
</comment>
<proteinExistence type="predicted"/>
<reference evidence="2 3" key="1">
    <citation type="journal article" date="2024" name="G3 (Bethesda)">
        <title>Genome assembly of Hibiscus sabdariffa L. provides insights into metabolisms of medicinal natural products.</title>
        <authorList>
            <person name="Kim T."/>
        </authorList>
    </citation>
    <scope>NUCLEOTIDE SEQUENCE [LARGE SCALE GENOMIC DNA]</scope>
    <source>
        <strain evidence="2">TK-2024</strain>
        <tissue evidence="2">Old leaves</tissue>
    </source>
</reference>
<evidence type="ECO:0000313" key="2">
    <source>
        <dbReference type="EMBL" id="KAK8557916.1"/>
    </source>
</evidence>
<dbReference type="Proteomes" id="UP001472677">
    <property type="component" value="Unassembled WGS sequence"/>
</dbReference>
<feature type="region of interest" description="Disordered" evidence="1">
    <location>
        <begin position="1"/>
        <end position="32"/>
    </location>
</feature>
<dbReference type="EMBL" id="JBBPBM010000016">
    <property type="protein sequence ID" value="KAK8557916.1"/>
    <property type="molecule type" value="Genomic_DNA"/>
</dbReference>
<gene>
    <name evidence="2" type="ORF">V6N12_010139</name>
</gene>
<organism evidence="2 3">
    <name type="scientific">Hibiscus sabdariffa</name>
    <name type="common">roselle</name>
    <dbReference type="NCBI Taxonomy" id="183260"/>
    <lineage>
        <taxon>Eukaryota</taxon>
        <taxon>Viridiplantae</taxon>
        <taxon>Streptophyta</taxon>
        <taxon>Embryophyta</taxon>
        <taxon>Tracheophyta</taxon>
        <taxon>Spermatophyta</taxon>
        <taxon>Magnoliopsida</taxon>
        <taxon>eudicotyledons</taxon>
        <taxon>Gunneridae</taxon>
        <taxon>Pentapetalae</taxon>
        <taxon>rosids</taxon>
        <taxon>malvids</taxon>
        <taxon>Malvales</taxon>
        <taxon>Malvaceae</taxon>
        <taxon>Malvoideae</taxon>
        <taxon>Hibiscus</taxon>
    </lineage>
</organism>
<feature type="compositionally biased region" description="Low complexity" evidence="1">
    <location>
        <begin position="60"/>
        <end position="74"/>
    </location>
</feature>